<dbReference type="PANTHER" id="PTHR46383:SF2">
    <property type="entry name" value="AMINOTRANSFERASE"/>
    <property type="match status" value="1"/>
</dbReference>
<dbReference type="Proteomes" id="UP000886881">
    <property type="component" value="Unassembled WGS sequence"/>
</dbReference>
<dbReference type="EMBL" id="DVLC01000133">
    <property type="protein sequence ID" value="HIT47673.1"/>
    <property type="molecule type" value="Genomic_DNA"/>
</dbReference>
<dbReference type="InterPro" id="IPR015422">
    <property type="entry name" value="PyrdxlP-dep_Trfase_small"/>
</dbReference>
<reference evidence="8" key="2">
    <citation type="journal article" date="2021" name="PeerJ">
        <title>Extensive microbial diversity within the chicken gut microbiome revealed by metagenomics and culture.</title>
        <authorList>
            <person name="Gilroy R."/>
            <person name="Ravi A."/>
            <person name="Getino M."/>
            <person name="Pursley I."/>
            <person name="Horton D.L."/>
            <person name="Alikhan N.F."/>
            <person name="Baker D."/>
            <person name="Gharbi K."/>
            <person name="Hall N."/>
            <person name="Watson M."/>
            <person name="Adriaenssens E.M."/>
            <person name="Foster-Nyarko E."/>
            <person name="Jarju S."/>
            <person name="Secka A."/>
            <person name="Antonio M."/>
            <person name="Oren A."/>
            <person name="Chaudhuri R.R."/>
            <person name="La Ragione R."/>
            <person name="Hildebrand F."/>
            <person name="Pallen M.J."/>
        </authorList>
    </citation>
    <scope>NUCLEOTIDE SEQUENCE</scope>
    <source>
        <strain evidence="8">ChiHecec2B26-709</strain>
    </source>
</reference>
<dbReference type="Gene3D" id="3.90.1150.10">
    <property type="entry name" value="Aspartate Aminotransferase, domain 1"/>
    <property type="match status" value="1"/>
</dbReference>
<dbReference type="CDD" id="cd00609">
    <property type="entry name" value="AAT_like"/>
    <property type="match status" value="1"/>
</dbReference>
<organism evidence="8 9">
    <name type="scientific">Candidatus Cryptobacteroides merdipullorum</name>
    <dbReference type="NCBI Taxonomy" id="2840771"/>
    <lineage>
        <taxon>Bacteria</taxon>
        <taxon>Pseudomonadati</taxon>
        <taxon>Bacteroidota</taxon>
        <taxon>Bacteroidia</taxon>
        <taxon>Bacteroidales</taxon>
        <taxon>Candidatus Cryptobacteroides</taxon>
    </lineage>
</organism>
<dbReference type="Gene3D" id="3.40.640.10">
    <property type="entry name" value="Type I PLP-dependent aspartate aminotransferase-like (Major domain)"/>
    <property type="match status" value="1"/>
</dbReference>
<dbReference type="InterPro" id="IPR015424">
    <property type="entry name" value="PyrdxlP-dep_Trfase"/>
</dbReference>
<dbReference type="InterPro" id="IPR050596">
    <property type="entry name" value="AspAT/PAT-like"/>
</dbReference>
<dbReference type="PANTHER" id="PTHR46383">
    <property type="entry name" value="ASPARTATE AMINOTRANSFERASE"/>
    <property type="match status" value="1"/>
</dbReference>
<sequence length="407" mass="45397">MSLTISEKSRLMPASAIRKLVPLADAAKAEGVKVYHLNVGAPDIKSPDCAFNAVADACRRLHHLSYTNSAGLMELRKGLVEKYYRKIGIDIEVSELLVEVAGSEAFANAMQIVADEGDEIIVIEPYYTNYQTFAYLNGITLRAVPTDIHHGFAVPDISEFEKLVNGRTRAVLLSNPCNPSGKLFSRSEMIAIGEFCRRHDLFLISDEVYREFCYTDEPHFSAMNIPGCEQNVILVDSVSKRYNLCGARIGCIVSHNKDVMAAAMKYAQSRLCPPVFGQYAAIGALDTPQEYFSEVREEYIRRRDCALRLINEIPGVYAPVPYGAFYTVAELPVDDAEDFAKWMLTDFRLDGQTTMVTPAQSFYKTAGAGKNHVRIAYVLEVPELEKALHVFAEGLAAYRKLHQDSHQ</sequence>
<evidence type="ECO:0000256" key="5">
    <source>
        <dbReference type="ARBA" id="ARBA00022898"/>
    </source>
</evidence>
<comment type="similarity">
    <text evidence="2 6">Belongs to the class-I pyridoxal-phosphate-dependent aminotransferase family.</text>
</comment>
<evidence type="ECO:0000313" key="8">
    <source>
        <dbReference type="EMBL" id="HIT47673.1"/>
    </source>
</evidence>
<dbReference type="InterPro" id="IPR015421">
    <property type="entry name" value="PyrdxlP-dep_Trfase_major"/>
</dbReference>
<dbReference type="EC" id="2.6.1.-" evidence="6"/>
<evidence type="ECO:0000259" key="7">
    <source>
        <dbReference type="Pfam" id="PF00155"/>
    </source>
</evidence>
<keyword evidence="4 6" id="KW-0808">Transferase</keyword>
<protein>
    <recommendedName>
        <fullName evidence="6">Aminotransferase</fullName>
        <ecNumber evidence="6">2.6.1.-</ecNumber>
    </recommendedName>
</protein>
<evidence type="ECO:0000256" key="3">
    <source>
        <dbReference type="ARBA" id="ARBA00022576"/>
    </source>
</evidence>
<dbReference type="NCBIfam" id="NF005744">
    <property type="entry name" value="PRK07568.1"/>
    <property type="match status" value="1"/>
</dbReference>
<dbReference type="SUPFAM" id="SSF53383">
    <property type="entry name" value="PLP-dependent transferases"/>
    <property type="match status" value="1"/>
</dbReference>
<dbReference type="Pfam" id="PF00155">
    <property type="entry name" value="Aminotran_1_2"/>
    <property type="match status" value="1"/>
</dbReference>
<gene>
    <name evidence="8" type="ORF">IAC35_07450</name>
</gene>
<keyword evidence="5" id="KW-0663">Pyridoxal phosphate</keyword>
<dbReference type="GO" id="GO:0030170">
    <property type="term" value="F:pyridoxal phosphate binding"/>
    <property type="evidence" value="ECO:0007669"/>
    <property type="project" value="InterPro"/>
</dbReference>
<dbReference type="InterPro" id="IPR004839">
    <property type="entry name" value="Aminotransferase_I/II_large"/>
</dbReference>
<feature type="domain" description="Aminotransferase class I/classII large" evidence="7">
    <location>
        <begin position="34"/>
        <end position="389"/>
    </location>
</feature>
<comment type="cofactor">
    <cofactor evidence="1 6">
        <name>pyridoxal 5'-phosphate</name>
        <dbReference type="ChEBI" id="CHEBI:597326"/>
    </cofactor>
</comment>
<evidence type="ECO:0000256" key="2">
    <source>
        <dbReference type="ARBA" id="ARBA00007441"/>
    </source>
</evidence>
<accession>A0A9D1GNX3</accession>
<keyword evidence="3 6" id="KW-0032">Aminotransferase</keyword>
<dbReference type="GO" id="GO:0006520">
    <property type="term" value="P:amino acid metabolic process"/>
    <property type="evidence" value="ECO:0007669"/>
    <property type="project" value="InterPro"/>
</dbReference>
<proteinExistence type="inferred from homology"/>
<reference evidence="8" key="1">
    <citation type="submission" date="2020-10" db="EMBL/GenBank/DDBJ databases">
        <authorList>
            <person name="Gilroy R."/>
        </authorList>
    </citation>
    <scope>NUCLEOTIDE SEQUENCE</scope>
    <source>
        <strain evidence="8">ChiHecec2B26-709</strain>
    </source>
</reference>
<evidence type="ECO:0000256" key="4">
    <source>
        <dbReference type="ARBA" id="ARBA00022679"/>
    </source>
</evidence>
<dbReference type="AlphaFoldDB" id="A0A9D1GNX3"/>
<evidence type="ECO:0000256" key="6">
    <source>
        <dbReference type="RuleBase" id="RU000481"/>
    </source>
</evidence>
<name>A0A9D1GNX3_9BACT</name>
<evidence type="ECO:0000256" key="1">
    <source>
        <dbReference type="ARBA" id="ARBA00001933"/>
    </source>
</evidence>
<dbReference type="InterPro" id="IPR004838">
    <property type="entry name" value="NHTrfase_class1_PyrdxlP-BS"/>
</dbReference>
<comment type="caution">
    <text evidence="8">The sequence shown here is derived from an EMBL/GenBank/DDBJ whole genome shotgun (WGS) entry which is preliminary data.</text>
</comment>
<dbReference type="GO" id="GO:0008483">
    <property type="term" value="F:transaminase activity"/>
    <property type="evidence" value="ECO:0007669"/>
    <property type="project" value="UniProtKB-KW"/>
</dbReference>
<evidence type="ECO:0000313" key="9">
    <source>
        <dbReference type="Proteomes" id="UP000886881"/>
    </source>
</evidence>
<dbReference type="PROSITE" id="PS00105">
    <property type="entry name" value="AA_TRANSFER_CLASS_1"/>
    <property type="match status" value="1"/>
</dbReference>